<accession>A0A948T1M3</accession>
<proteinExistence type="predicted"/>
<dbReference type="CDD" id="cd04182">
    <property type="entry name" value="GT_2_like_f"/>
    <property type="match status" value="1"/>
</dbReference>
<name>A0A948T1M3_9FIRM</name>
<dbReference type="Proteomes" id="UP000713596">
    <property type="component" value="Unassembled WGS sequence"/>
</dbReference>
<dbReference type="Gene3D" id="3.90.550.10">
    <property type="entry name" value="Spore Coat Polysaccharide Biosynthesis Protein SpsA, Chain A"/>
    <property type="match status" value="1"/>
</dbReference>
<reference evidence="2" key="1">
    <citation type="journal article" date="2021" name="PeerJ">
        <title>Extensive microbial diversity within the chicken gut microbiome revealed by metagenomics and culture.</title>
        <authorList>
            <person name="Gilroy R."/>
            <person name="Ravi A."/>
            <person name="Getino M."/>
            <person name="Pursley I."/>
            <person name="Horton D.L."/>
            <person name="Alikhan N.F."/>
            <person name="Baker D."/>
            <person name="Gharbi K."/>
            <person name="Hall N."/>
            <person name="Watson M."/>
            <person name="Adriaenssens E.M."/>
            <person name="Foster-Nyarko E."/>
            <person name="Jarju S."/>
            <person name="Secka A."/>
            <person name="Antonio M."/>
            <person name="Oren A."/>
            <person name="Chaudhuri R.R."/>
            <person name="La Ragione R."/>
            <person name="Hildebrand F."/>
            <person name="Pallen M.J."/>
        </authorList>
    </citation>
    <scope>NUCLEOTIDE SEQUENCE</scope>
    <source>
        <strain evidence="2">B5_2728</strain>
    </source>
</reference>
<dbReference type="Pfam" id="PF12804">
    <property type="entry name" value="NTP_transf_3"/>
    <property type="match status" value="1"/>
</dbReference>
<evidence type="ECO:0000313" key="2">
    <source>
        <dbReference type="EMBL" id="MBU3805399.1"/>
    </source>
</evidence>
<dbReference type="GO" id="GO:0016779">
    <property type="term" value="F:nucleotidyltransferase activity"/>
    <property type="evidence" value="ECO:0007669"/>
    <property type="project" value="UniProtKB-ARBA"/>
</dbReference>
<dbReference type="InterPro" id="IPR029044">
    <property type="entry name" value="Nucleotide-diphossugar_trans"/>
</dbReference>
<sequence>MASGQGRRFGSNKLLAPLPGGCMMEYSLACVPRDKFDRLLVVTRHPEVEQLAKKQGLPVLLHNLEARNEIIRLALQSMQGVDGCMFLPGDQPLCQPDSLRRLADAFAQEPNCIHRLAWGDQGQSPVLFPAHLFDQLCCLPPKKGGGVVILNNPHLVRLTQAQWEWELWDVDTPQALERLAQLPAAAKPAQGPQPF</sequence>
<dbReference type="AlphaFoldDB" id="A0A948T1M3"/>
<reference evidence="2" key="2">
    <citation type="submission" date="2021-04" db="EMBL/GenBank/DDBJ databases">
        <authorList>
            <person name="Gilroy R."/>
        </authorList>
    </citation>
    <scope>NUCLEOTIDE SEQUENCE</scope>
    <source>
        <strain evidence="2">B5_2728</strain>
    </source>
</reference>
<gene>
    <name evidence="2" type="ORF">H9882_00635</name>
</gene>
<dbReference type="InterPro" id="IPR025877">
    <property type="entry name" value="MobA-like_NTP_Trfase"/>
</dbReference>
<protein>
    <submittedName>
        <fullName evidence="2">Nucleotidyltransferase family protein</fullName>
    </submittedName>
</protein>
<comment type="caution">
    <text evidence="2">The sequence shown here is derived from an EMBL/GenBank/DDBJ whole genome shotgun (WGS) entry which is preliminary data.</text>
</comment>
<dbReference type="PANTHER" id="PTHR43777">
    <property type="entry name" value="MOLYBDENUM COFACTOR CYTIDYLYLTRANSFERASE"/>
    <property type="match status" value="1"/>
</dbReference>
<organism evidence="2 3">
    <name type="scientific">Candidatus Allofournierella pullistercoris</name>
    <dbReference type="NCBI Taxonomy" id="2838597"/>
    <lineage>
        <taxon>Bacteria</taxon>
        <taxon>Bacillati</taxon>
        <taxon>Bacillota</taxon>
        <taxon>Clostridia</taxon>
        <taxon>Eubacteriales</taxon>
        <taxon>Oscillospiraceae</taxon>
        <taxon>Allofournierella</taxon>
    </lineage>
</organism>
<dbReference type="PANTHER" id="PTHR43777:SF1">
    <property type="entry name" value="MOLYBDENUM COFACTOR CYTIDYLYLTRANSFERASE"/>
    <property type="match status" value="1"/>
</dbReference>
<evidence type="ECO:0000313" key="3">
    <source>
        <dbReference type="Proteomes" id="UP000713596"/>
    </source>
</evidence>
<evidence type="ECO:0000259" key="1">
    <source>
        <dbReference type="Pfam" id="PF12804"/>
    </source>
</evidence>
<dbReference type="EMBL" id="JAHLFP010000004">
    <property type="protein sequence ID" value="MBU3805399.1"/>
    <property type="molecule type" value="Genomic_DNA"/>
</dbReference>
<dbReference type="SUPFAM" id="SSF53448">
    <property type="entry name" value="Nucleotide-diphospho-sugar transferases"/>
    <property type="match status" value="1"/>
</dbReference>
<feature type="domain" description="MobA-like NTP transferase" evidence="1">
    <location>
        <begin position="2"/>
        <end position="146"/>
    </location>
</feature>